<dbReference type="InterPro" id="IPR006059">
    <property type="entry name" value="SBP"/>
</dbReference>
<feature type="compositionally biased region" description="Polar residues" evidence="6">
    <location>
        <begin position="1"/>
        <end position="14"/>
    </location>
</feature>
<dbReference type="PANTHER" id="PTHR43649">
    <property type="entry name" value="ARABINOSE-BINDING PROTEIN-RELATED"/>
    <property type="match status" value="1"/>
</dbReference>
<dbReference type="Pfam" id="PF01547">
    <property type="entry name" value="SBP_bac_1"/>
    <property type="match status" value="1"/>
</dbReference>
<keyword evidence="1" id="KW-1003">Cell membrane</keyword>
<dbReference type="EMBL" id="DVJP01000046">
    <property type="protein sequence ID" value="HIS76528.1"/>
    <property type="molecule type" value="Genomic_DNA"/>
</dbReference>
<keyword evidence="5" id="KW-0449">Lipoprotein</keyword>
<evidence type="ECO:0000256" key="3">
    <source>
        <dbReference type="ARBA" id="ARBA00023136"/>
    </source>
</evidence>
<evidence type="ECO:0000256" key="5">
    <source>
        <dbReference type="ARBA" id="ARBA00023288"/>
    </source>
</evidence>
<evidence type="ECO:0000313" key="7">
    <source>
        <dbReference type="EMBL" id="HIS76528.1"/>
    </source>
</evidence>
<name>A0A9D1FML8_9FIRM</name>
<dbReference type="InterPro" id="IPR050490">
    <property type="entry name" value="Bact_solute-bd_prot1"/>
</dbReference>
<protein>
    <submittedName>
        <fullName evidence="7">Extracellular solute-binding protein</fullName>
    </submittedName>
</protein>
<evidence type="ECO:0000256" key="6">
    <source>
        <dbReference type="SAM" id="MobiDB-lite"/>
    </source>
</evidence>
<dbReference type="AlphaFoldDB" id="A0A9D1FML8"/>
<evidence type="ECO:0000313" key="8">
    <source>
        <dbReference type="Proteomes" id="UP000824002"/>
    </source>
</evidence>
<keyword evidence="2" id="KW-0732">Signal</keyword>
<dbReference type="SUPFAM" id="SSF53850">
    <property type="entry name" value="Periplasmic binding protein-like II"/>
    <property type="match status" value="1"/>
</dbReference>
<comment type="caution">
    <text evidence="7">The sequence shown here is derived from an EMBL/GenBank/DDBJ whole genome shotgun (WGS) entry which is preliminary data.</text>
</comment>
<keyword evidence="3" id="KW-0472">Membrane</keyword>
<feature type="region of interest" description="Disordered" evidence="6">
    <location>
        <begin position="1"/>
        <end position="25"/>
    </location>
</feature>
<reference evidence="7" key="2">
    <citation type="journal article" date="2021" name="PeerJ">
        <title>Extensive microbial diversity within the chicken gut microbiome revealed by metagenomics and culture.</title>
        <authorList>
            <person name="Gilroy R."/>
            <person name="Ravi A."/>
            <person name="Getino M."/>
            <person name="Pursley I."/>
            <person name="Horton D.L."/>
            <person name="Alikhan N.F."/>
            <person name="Baker D."/>
            <person name="Gharbi K."/>
            <person name="Hall N."/>
            <person name="Watson M."/>
            <person name="Adriaenssens E.M."/>
            <person name="Foster-Nyarko E."/>
            <person name="Jarju S."/>
            <person name="Secka A."/>
            <person name="Antonio M."/>
            <person name="Oren A."/>
            <person name="Chaudhuri R.R."/>
            <person name="La Ragione R."/>
            <person name="Hildebrand F."/>
            <person name="Pallen M.J."/>
        </authorList>
    </citation>
    <scope>NUCLEOTIDE SEQUENCE</scope>
    <source>
        <strain evidence="7">CHK199-13235</strain>
    </source>
</reference>
<reference evidence="7" key="1">
    <citation type="submission" date="2020-10" db="EMBL/GenBank/DDBJ databases">
        <authorList>
            <person name="Gilroy R."/>
        </authorList>
    </citation>
    <scope>NUCLEOTIDE SEQUENCE</scope>
    <source>
        <strain evidence="7">CHK199-13235</strain>
    </source>
</reference>
<gene>
    <name evidence="7" type="ORF">IAB51_06920</name>
</gene>
<dbReference type="Proteomes" id="UP000824002">
    <property type="component" value="Unassembled WGS sequence"/>
</dbReference>
<evidence type="ECO:0000256" key="1">
    <source>
        <dbReference type="ARBA" id="ARBA00022475"/>
    </source>
</evidence>
<evidence type="ECO:0000256" key="2">
    <source>
        <dbReference type="ARBA" id="ARBA00022729"/>
    </source>
</evidence>
<evidence type="ECO:0000256" key="4">
    <source>
        <dbReference type="ARBA" id="ARBA00023139"/>
    </source>
</evidence>
<dbReference type="PANTHER" id="PTHR43649:SF33">
    <property type="entry name" value="POLYGALACTURONAN_RHAMNOGALACTURONAN-BINDING PROTEIN YTCQ"/>
    <property type="match status" value="1"/>
</dbReference>
<organism evidence="7 8">
    <name type="scientific">Candidatus Merdivicinus excrementipullorum</name>
    <dbReference type="NCBI Taxonomy" id="2840867"/>
    <lineage>
        <taxon>Bacteria</taxon>
        <taxon>Bacillati</taxon>
        <taxon>Bacillota</taxon>
        <taxon>Clostridia</taxon>
        <taxon>Eubacteriales</taxon>
        <taxon>Oscillospiraceae</taxon>
        <taxon>Oscillospiraceae incertae sedis</taxon>
        <taxon>Candidatus Merdivicinus</taxon>
    </lineage>
</organism>
<dbReference type="Gene3D" id="3.40.190.10">
    <property type="entry name" value="Periplasmic binding protein-like II"/>
    <property type="match status" value="2"/>
</dbReference>
<keyword evidence="4" id="KW-0564">Palmitate</keyword>
<accession>A0A9D1FML8</accession>
<proteinExistence type="predicted"/>
<sequence>MTGCGQQKAPTVSETPPEVSENFNATGYPIVNEPVTLHVFASKHSLSEDYDTIQTFINLEEQTNVKIEWEYAPAADWETQKPLLLASSDIPEVFVGNPLVESDVLQNPTLFYPMEDYIEQYCPNIQAMFEENPSLEKLATAPDGHIYGLPKQMPCRPDSFTMGFINQQWLDNLGLEMPTTTDELYEVLKAFKEQDANGNGDPNDEIPLSGIGMNNLAGITPIFAWFGAVHSVNSWFEVNDGVVEYVPASEEFKEGIKYLQKLYTEGLIDQELFTNDWSSYPAKLNPEGDSLVGVGFHWSIETAVGPTRKEEYTQLLPMKGPNGDQYWPVNPEAAKNGTYYAEVTAACEHPEIAMRWLDALYDQKTSMQTFYGPIGTTMEENADGTYTVLDPPEGVSGETWAWQYSWGDQGPMYVGDAFSEKITPSRDVREKLEADKNYAPYFKDEYYPLVTFTQEENDELSIISTDVTKCVDEMMASWITGASDIDADWDSYLQQLSDMKLDRMIEIYQAAYDRYMG</sequence>